<dbReference type="VEuPathDB" id="FungiDB:AJ78_05444"/>
<dbReference type="PANTHER" id="PTHR42085:SF2">
    <property type="entry name" value="F-BOX DOMAIN-CONTAINING PROTEIN"/>
    <property type="match status" value="1"/>
</dbReference>
<dbReference type="PANTHER" id="PTHR42085">
    <property type="entry name" value="F-BOX DOMAIN-CONTAINING PROTEIN"/>
    <property type="match status" value="1"/>
</dbReference>
<comment type="caution">
    <text evidence="1">The sequence shown here is derived from an EMBL/GenBank/DDBJ whole genome shotgun (WGS) entry which is preliminary data.</text>
</comment>
<dbReference type="STRING" id="1447872.A0A1J9QE14"/>
<dbReference type="Proteomes" id="UP000182235">
    <property type="component" value="Unassembled WGS sequence"/>
</dbReference>
<reference evidence="1 2" key="1">
    <citation type="submission" date="2015-07" db="EMBL/GenBank/DDBJ databases">
        <title>Emmonsia species relationships and genome sequence.</title>
        <authorList>
            <consortium name="The Broad Institute Genomics Platform"/>
            <person name="Cuomo C.A."/>
            <person name="Munoz J.F."/>
            <person name="Imamovic A."/>
            <person name="Priest M.E."/>
            <person name="Young S."/>
            <person name="Clay O.K."/>
            <person name="McEwen J.G."/>
        </authorList>
    </citation>
    <scope>NUCLEOTIDE SEQUENCE [LARGE SCALE GENOMIC DNA]</scope>
    <source>
        <strain evidence="1 2">UAMH 9510</strain>
    </source>
</reference>
<accession>A0A1J9QE14</accession>
<dbReference type="InterPro" id="IPR038883">
    <property type="entry name" value="AN11006-like"/>
</dbReference>
<dbReference type="OrthoDB" id="2951834at2759"/>
<name>A0A1J9QE14_9EURO</name>
<gene>
    <name evidence="1" type="ORF">AJ78_05444</name>
</gene>
<protein>
    <submittedName>
        <fullName evidence="1">Uncharacterized protein</fullName>
    </submittedName>
</protein>
<evidence type="ECO:0000313" key="2">
    <source>
        <dbReference type="Proteomes" id="UP000182235"/>
    </source>
</evidence>
<dbReference type="EMBL" id="LGRN01000237">
    <property type="protein sequence ID" value="OJD14180.1"/>
    <property type="molecule type" value="Genomic_DNA"/>
</dbReference>
<keyword evidence="2" id="KW-1185">Reference proteome</keyword>
<organism evidence="1 2">
    <name type="scientific">Emergomyces pasteurianus Ep9510</name>
    <dbReference type="NCBI Taxonomy" id="1447872"/>
    <lineage>
        <taxon>Eukaryota</taxon>
        <taxon>Fungi</taxon>
        <taxon>Dikarya</taxon>
        <taxon>Ascomycota</taxon>
        <taxon>Pezizomycotina</taxon>
        <taxon>Eurotiomycetes</taxon>
        <taxon>Eurotiomycetidae</taxon>
        <taxon>Onygenales</taxon>
        <taxon>Ajellomycetaceae</taxon>
        <taxon>Emergomyces</taxon>
    </lineage>
</organism>
<dbReference type="AlphaFoldDB" id="A0A1J9QE14"/>
<proteinExistence type="predicted"/>
<evidence type="ECO:0000313" key="1">
    <source>
        <dbReference type="EMBL" id="OJD14180.1"/>
    </source>
</evidence>
<sequence length="232" mass="27019">MRATTTNFISRRPDKSKYYSSFPLFLLPYELRLQIYKASLTVNTPIDPRNKRQVSFSPSLLATCKKIQDEATPVLYGQNEFIFQNLQRDIGWLDEIGSHNISLLRRIQLFVDASPIIMTEFGGMVTDGDERLLRFLMRRLAIEAKGLRYLRVHWAGMGEKDYECFECDEDGYGMQPRYGWGDDRRFMLELGKVRGLKELVLAGEFEMRWMGYLRKQMGDEAKVRRVDGETSG</sequence>